<evidence type="ECO:0000313" key="3">
    <source>
        <dbReference type="Proteomes" id="UP000319769"/>
    </source>
</evidence>
<accession>A0A5N0VLZ1</accession>
<evidence type="ECO:0000313" key="2">
    <source>
        <dbReference type="EMBL" id="KAA9166334.1"/>
    </source>
</evidence>
<sequence>MTAGTEPKTAEELNKDTVAAFMEVFSTGDVPAILSYLDDSATWWVAGNLEGISGTKNKQEFGEMLSGLSALTVSGAIRLTPKAWTAEGARVAVETESYSELRNGRVYNNLYHFVFEVRDGKILSIKEFLDTEHTRAIFLAP</sequence>
<feature type="domain" description="SnoaL-like" evidence="1">
    <location>
        <begin position="18"/>
        <end position="124"/>
    </location>
</feature>
<dbReference type="PANTHER" id="PTHR41252">
    <property type="entry name" value="BLR2505 PROTEIN"/>
    <property type="match status" value="1"/>
</dbReference>
<dbReference type="PANTHER" id="PTHR41252:SF1">
    <property type="entry name" value="BLR2505 PROTEIN"/>
    <property type="match status" value="1"/>
</dbReference>
<organism evidence="2 3">
    <name type="scientific">Amycolatopsis acidicola</name>
    <dbReference type="NCBI Taxonomy" id="2596893"/>
    <lineage>
        <taxon>Bacteria</taxon>
        <taxon>Bacillati</taxon>
        <taxon>Actinomycetota</taxon>
        <taxon>Actinomycetes</taxon>
        <taxon>Pseudonocardiales</taxon>
        <taxon>Pseudonocardiaceae</taxon>
        <taxon>Amycolatopsis</taxon>
    </lineage>
</organism>
<dbReference type="SUPFAM" id="SSF54427">
    <property type="entry name" value="NTF2-like"/>
    <property type="match status" value="1"/>
</dbReference>
<keyword evidence="3" id="KW-1185">Reference proteome</keyword>
<dbReference type="InterPro" id="IPR037401">
    <property type="entry name" value="SnoaL-like"/>
</dbReference>
<dbReference type="AlphaFoldDB" id="A0A5N0VLZ1"/>
<dbReference type="OrthoDB" id="6657864at2"/>
<comment type="caution">
    <text evidence="2">The sequence shown here is derived from an EMBL/GenBank/DDBJ whole genome shotgun (WGS) entry which is preliminary data.</text>
</comment>
<dbReference type="EMBL" id="VMNW02000002">
    <property type="protein sequence ID" value="KAA9166334.1"/>
    <property type="molecule type" value="Genomic_DNA"/>
</dbReference>
<dbReference type="InterPro" id="IPR032710">
    <property type="entry name" value="NTF2-like_dom_sf"/>
</dbReference>
<gene>
    <name evidence="2" type="ORF">FPZ12_001855</name>
</gene>
<dbReference type="Proteomes" id="UP000319769">
    <property type="component" value="Unassembled WGS sequence"/>
</dbReference>
<name>A0A5N0VLZ1_9PSEU</name>
<protein>
    <submittedName>
        <fullName evidence="2">Nuclear transport factor 2 family protein</fullName>
    </submittedName>
</protein>
<dbReference type="Pfam" id="PF12680">
    <property type="entry name" value="SnoaL_2"/>
    <property type="match status" value="1"/>
</dbReference>
<dbReference type="Gene3D" id="3.10.450.50">
    <property type="match status" value="1"/>
</dbReference>
<dbReference type="RefSeq" id="WP_144753552.1">
    <property type="nucleotide sequence ID" value="NZ_VMNW02000002.1"/>
</dbReference>
<evidence type="ECO:0000259" key="1">
    <source>
        <dbReference type="Pfam" id="PF12680"/>
    </source>
</evidence>
<proteinExistence type="predicted"/>
<reference evidence="2" key="1">
    <citation type="submission" date="2019-09" db="EMBL/GenBank/DDBJ databases">
        <authorList>
            <person name="Teo W.F.A."/>
            <person name="Duangmal K."/>
        </authorList>
    </citation>
    <scope>NUCLEOTIDE SEQUENCE [LARGE SCALE GENOMIC DNA]</scope>
    <source>
        <strain evidence="2">K81G1</strain>
    </source>
</reference>